<evidence type="ECO:0000259" key="2">
    <source>
        <dbReference type="Pfam" id="PF12697"/>
    </source>
</evidence>
<dbReference type="InterPro" id="IPR050266">
    <property type="entry name" value="AB_hydrolase_sf"/>
</dbReference>
<keyword evidence="1 3" id="KW-0378">Hydrolase</keyword>
<dbReference type="EMBL" id="QFQP01000024">
    <property type="protein sequence ID" value="PZR08670.1"/>
    <property type="molecule type" value="Genomic_DNA"/>
</dbReference>
<evidence type="ECO:0000313" key="4">
    <source>
        <dbReference type="Proteomes" id="UP000249061"/>
    </source>
</evidence>
<dbReference type="InterPro" id="IPR000639">
    <property type="entry name" value="Epox_hydrolase-like"/>
</dbReference>
<dbReference type="Gene3D" id="3.40.50.1820">
    <property type="entry name" value="alpha/beta hydrolase"/>
    <property type="match status" value="1"/>
</dbReference>
<dbReference type="InterPro" id="IPR000073">
    <property type="entry name" value="AB_hydrolase_1"/>
</dbReference>
<dbReference type="PANTHER" id="PTHR43798:SF31">
    <property type="entry name" value="AB HYDROLASE SUPERFAMILY PROTEIN YCLE"/>
    <property type="match status" value="1"/>
</dbReference>
<dbReference type="GO" id="GO:0016020">
    <property type="term" value="C:membrane"/>
    <property type="evidence" value="ECO:0007669"/>
    <property type="project" value="TreeGrafter"/>
</dbReference>
<gene>
    <name evidence="3" type="ORF">DI536_24535</name>
</gene>
<evidence type="ECO:0000256" key="1">
    <source>
        <dbReference type="ARBA" id="ARBA00022801"/>
    </source>
</evidence>
<dbReference type="PRINTS" id="PR00111">
    <property type="entry name" value="ABHYDROLASE"/>
</dbReference>
<dbReference type="AlphaFoldDB" id="A0A2W5T036"/>
<dbReference type="Pfam" id="PF12697">
    <property type="entry name" value="Abhydrolase_6"/>
    <property type="match status" value="1"/>
</dbReference>
<dbReference type="PRINTS" id="PR00412">
    <property type="entry name" value="EPOXHYDRLASE"/>
</dbReference>
<protein>
    <submittedName>
        <fullName evidence="3">Alpha/beta hydrolase</fullName>
    </submittedName>
</protein>
<organism evidence="3 4">
    <name type="scientific">Archangium gephyra</name>
    <dbReference type="NCBI Taxonomy" id="48"/>
    <lineage>
        <taxon>Bacteria</taxon>
        <taxon>Pseudomonadati</taxon>
        <taxon>Myxococcota</taxon>
        <taxon>Myxococcia</taxon>
        <taxon>Myxococcales</taxon>
        <taxon>Cystobacterineae</taxon>
        <taxon>Archangiaceae</taxon>
        <taxon>Archangium</taxon>
    </lineage>
</organism>
<reference evidence="3 4" key="1">
    <citation type="submission" date="2017-08" db="EMBL/GenBank/DDBJ databases">
        <title>Infants hospitalized years apart are colonized by the same room-sourced microbial strains.</title>
        <authorList>
            <person name="Brooks B."/>
            <person name="Olm M.R."/>
            <person name="Firek B.A."/>
            <person name="Baker R."/>
            <person name="Thomas B.C."/>
            <person name="Morowitz M.J."/>
            <person name="Banfield J.F."/>
        </authorList>
    </citation>
    <scope>NUCLEOTIDE SEQUENCE [LARGE SCALE GENOMIC DNA]</scope>
    <source>
        <strain evidence="3">S2_003_000_R2_14</strain>
    </source>
</reference>
<dbReference type="GO" id="GO:0016787">
    <property type="term" value="F:hydrolase activity"/>
    <property type="evidence" value="ECO:0007669"/>
    <property type="project" value="UniProtKB-KW"/>
</dbReference>
<name>A0A2W5T036_9BACT</name>
<sequence>MSTVPTLPGITSRLIKTPRLNVHALFSGDEAAEPVLFIHGNASSSTFWEETMLALPKDYRGIALDLRGYGDTDDVLLDATRGLGDWVDDVTAFLDTLKLERVHLVGHSLGGALVYGLVPALGKRVLTATLVAPASPWGFAGTKDNEGTPNFDDFAGSGGGLVNPEFARLMGEKNRGSDNPTASPRVVMNTFYWKPPFKPAREEDLLTSLMTEKIGPQKYPGDSVPSTNWPGLAPGMFGPLNATSAKYMRNVPDAFIGSSHRPPVLWLRGADDQIVSDASMFDIGQLGKLGAVPGWPGERLFPPQPMLGQTRTVLERYTNAGGHYLEVTLADCGHTPYVEKPAEFNAALHEHLRTK</sequence>
<feature type="domain" description="AB hydrolase-1" evidence="2">
    <location>
        <begin position="35"/>
        <end position="347"/>
    </location>
</feature>
<comment type="caution">
    <text evidence="3">The sequence shown here is derived from an EMBL/GenBank/DDBJ whole genome shotgun (WGS) entry which is preliminary data.</text>
</comment>
<evidence type="ECO:0000313" key="3">
    <source>
        <dbReference type="EMBL" id="PZR08670.1"/>
    </source>
</evidence>
<proteinExistence type="predicted"/>
<dbReference type="Proteomes" id="UP000249061">
    <property type="component" value="Unassembled WGS sequence"/>
</dbReference>
<dbReference type="InterPro" id="IPR029058">
    <property type="entry name" value="AB_hydrolase_fold"/>
</dbReference>
<dbReference type="SUPFAM" id="SSF53474">
    <property type="entry name" value="alpha/beta-Hydrolases"/>
    <property type="match status" value="1"/>
</dbReference>
<accession>A0A2W5T036</accession>
<dbReference type="PANTHER" id="PTHR43798">
    <property type="entry name" value="MONOACYLGLYCEROL LIPASE"/>
    <property type="match status" value="1"/>
</dbReference>